<evidence type="ECO:0000256" key="1">
    <source>
        <dbReference type="ARBA" id="ARBA00004479"/>
    </source>
</evidence>
<evidence type="ECO:0000256" key="4">
    <source>
        <dbReference type="ARBA" id="ARBA00022692"/>
    </source>
</evidence>
<evidence type="ECO:0000256" key="11">
    <source>
        <dbReference type="ARBA" id="ARBA00023180"/>
    </source>
</evidence>
<evidence type="ECO:0000256" key="5">
    <source>
        <dbReference type="ARBA" id="ARBA00022729"/>
    </source>
</evidence>
<keyword evidence="3" id="KW-0808">Transferase</keyword>
<evidence type="ECO:0000256" key="6">
    <source>
        <dbReference type="ARBA" id="ARBA00022741"/>
    </source>
</evidence>
<organism evidence="16 17">
    <name type="scientific">Vitis vinifera</name>
    <name type="common">Grape</name>
    <dbReference type="NCBI Taxonomy" id="29760"/>
    <lineage>
        <taxon>Eukaryota</taxon>
        <taxon>Viridiplantae</taxon>
        <taxon>Streptophyta</taxon>
        <taxon>Embryophyta</taxon>
        <taxon>Tracheophyta</taxon>
        <taxon>Spermatophyta</taxon>
        <taxon>Magnoliopsida</taxon>
        <taxon>eudicotyledons</taxon>
        <taxon>Gunneridae</taxon>
        <taxon>Pentapetalae</taxon>
        <taxon>rosids</taxon>
        <taxon>Vitales</taxon>
        <taxon>Vitaceae</taxon>
        <taxon>Viteae</taxon>
        <taxon>Vitis</taxon>
    </lineage>
</organism>
<keyword evidence="8 12" id="KW-0067">ATP-binding</keyword>
<feature type="chain" id="PRO_5045426923" description="Protein kinase domain-containing protein" evidence="14">
    <location>
        <begin position="28"/>
        <end position="682"/>
    </location>
</feature>
<keyword evidence="9 13" id="KW-1133">Transmembrane helix</keyword>
<evidence type="ECO:0000313" key="16">
    <source>
        <dbReference type="EMBL" id="WKA07195.1"/>
    </source>
</evidence>
<evidence type="ECO:0000256" key="2">
    <source>
        <dbReference type="ARBA" id="ARBA00022527"/>
    </source>
</evidence>
<keyword evidence="10 13" id="KW-0472">Membrane</keyword>
<gene>
    <name evidence="16" type="ORF">VitviT2T_025051</name>
</gene>
<evidence type="ECO:0000256" key="14">
    <source>
        <dbReference type="SAM" id="SignalP"/>
    </source>
</evidence>
<dbReference type="PANTHER" id="PTHR27009">
    <property type="entry name" value="RUST RESISTANCE KINASE LR10-RELATED"/>
    <property type="match status" value="1"/>
</dbReference>
<keyword evidence="6 12" id="KW-0547">Nucleotide-binding</keyword>
<evidence type="ECO:0000256" key="9">
    <source>
        <dbReference type="ARBA" id="ARBA00022989"/>
    </source>
</evidence>
<proteinExistence type="predicted"/>
<evidence type="ECO:0000256" key="10">
    <source>
        <dbReference type="ARBA" id="ARBA00023136"/>
    </source>
</evidence>
<evidence type="ECO:0000256" key="7">
    <source>
        <dbReference type="ARBA" id="ARBA00022777"/>
    </source>
</evidence>
<sequence>MMSREENLVGVGLLTILHVCFLSVCVADKNQTFKSSCGDMNISDPFYLEDDYAPDVFYHYLNLICENNRTMVNLDYGGKYHVADINYSSYTIRVVDPGLKEKGMGNCFSYPLYYFRIDQYPYDVPTDSHPVVFITCPWLITGDKIHKYIPIIPCNTNRSSPFSQPYAYAIVGDLEFRDIPDSCILDGNIVTQSKAVAEGRHLSMSDLQEELLMGFELSFLYSICAIECEVKGLSCDLNFTSNTFKCHHSSAVEWIWKILTILINIPIVLYAYTWYPENFKISGLEEALKYGDYASIGYWIFHKIVIIYNGVRIVLGMFMFAYLIYKFRRRHLSLDDNIEEFLQNHKSLQLIKYSYYDIKKMTNSFKDKLGQGGFGSVYKGKLKSGRVVAVKVLVMSKADGQDFINEVATIGRIHHINVVKLVGFCIEGSKWALIYDFMPNGSLDKFIFPKHENNTPLSWERLYKIALGVGHGIEYLHQGCDMKILHFDIKPHNILLDEDFTPKVSDFGLAKLYSTDESIVSLTKARGTMGYIAPELFYKNIGCISNKADVYSFGMLLMEMVGKRKNLNALADHSSQIYFPLWIYDKFDQGEDIEMGDATDNEKISVKKMVIVALWCIQMKPTDRPSMSKALKMLEGEIELLQMPPKPSLYYDVLKVEDQVSNQVGVPVSSLNAMDTITLTGR</sequence>
<dbReference type="Gene3D" id="3.30.200.20">
    <property type="entry name" value="Phosphorylase Kinase, domain 1"/>
    <property type="match status" value="1"/>
</dbReference>
<keyword evidence="5 14" id="KW-0732">Signal</keyword>
<evidence type="ECO:0000313" key="17">
    <source>
        <dbReference type="Proteomes" id="UP001227230"/>
    </source>
</evidence>
<protein>
    <recommendedName>
        <fullName evidence="15">Protein kinase domain-containing protein</fullName>
    </recommendedName>
</protein>
<keyword evidence="17" id="KW-1185">Reference proteome</keyword>
<evidence type="ECO:0000256" key="12">
    <source>
        <dbReference type="PROSITE-ProRule" id="PRU10141"/>
    </source>
</evidence>
<feature type="domain" description="Protein kinase" evidence="15">
    <location>
        <begin position="363"/>
        <end position="641"/>
    </location>
</feature>
<dbReference type="InterPro" id="IPR045874">
    <property type="entry name" value="LRK10/LRL21-25-like"/>
</dbReference>
<dbReference type="Gene3D" id="1.10.510.10">
    <property type="entry name" value="Transferase(Phosphotransferase) domain 1"/>
    <property type="match status" value="1"/>
</dbReference>
<evidence type="ECO:0000256" key="8">
    <source>
        <dbReference type="ARBA" id="ARBA00022840"/>
    </source>
</evidence>
<keyword evidence="7" id="KW-0418">Kinase</keyword>
<dbReference type="EMBL" id="CP126663">
    <property type="protein sequence ID" value="WKA07195.1"/>
    <property type="molecule type" value="Genomic_DNA"/>
</dbReference>
<feature type="transmembrane region" description="Helical" evidence="13">
    <location>
        <begin position="254"/>
        <end position="275"/>
    </location>
</feature>
<comment type="subcellular location">
    <subcellularLocation>
        <location evidence="1">Membrane</location>
        <topology evidence="1">Single-pass type I membrane protein</topology>
    </subcellularLocation>
</comment>
<dbReference type="InterPro" id="IPR008271">
    <property type="entry name" value="Ser/Thr_kinase_AS"/>
</dbReference>
<dbReference type="InterPro" id="IPR011009">
    <property type="entry name" value="Kinase-like_dom_sf"/>
</dbReference>
<feature type="binding site" evidence="12">
    <location>
        <position position="391"/>
    </location>
    <ligand>
        <name>ATP</name>
        <dbReference type="ChEBI" id="CHEBI:30616"/>
    </ligand>
</feature>
<dbReference type="PROSITE" id="PS50011">
    <property type="entry name" value="PROTEIN_KINASE_DOM"/>
    <property type="match status" value="1"/>
</dbReference>
<evidence type="ECO:0000256" key="3">
    <source>
        <dbReference type="ARBA" id="ARBA00022679"/>
    </source>
</evidence>
<dbReference type="Pfam" id="PF00069">
    <property type="entry name" value="Pkinase"/>
    <property type="match status" value="1"/>
</dbReference>
<accession>A0ABY9DHK7</accession>
<name>A0ABY9DHK7_VITVI</name>
<keyword evidence="2" id="KW-0723">Serine/threonine-protein kinase</keyword>
<evidence type="ECO:0000256" key="13">
    <source>
        <dbReference type="SAM" id="Phobius"/>
    </source>
</evidence>
<keyword evidence="11" id="KW-0325">Glycoprotein</keyword>
<feature type="signal peptide" evidence="14">
    <location>
        <begin position="1"/>
        <end position="27"/>
    </location>
</feature>
<keyword evidence="4 13" id="KW-0812">Transmembrane</keyword>
<dbReference type="SMART" id="SM00220">
    <property type="entry name" value="S_TKc"/>
    <property type="match status" value="1"/>
</dbReference>
<dbReference type="PROSITE" id="PS00108">
    <property type="entry name" value="PROTEIN_KINASE_ST"/>
    <property type="match status" value="1"/>
</dbReference>
<dbReference type="SUPFAM" id="SSF56112">
    <property type="entry name" value="Protein kinase-like (PK-like)"/>
    <property type="match status" value="1"/>
</dbReference>
<evidence type="ECO:0000259" key="15">
    <source>
        <dbReference type="PROSITE" id="PS50011"/>
    </source>
</evidence>
<dbReference type="InterPro" id="IPR025287">
    <property type="entry name" value="WAK_GUB"/>
</dbReference>
<reference evidence="16 17" key="1">
    <citation type="journal article" date="2023" name="Hortic Res">
        <title>The complete reference genome for grapevine (Vitis vinifera L.) genetics and breeding.</title>
        <authorList>
            <person name="Shi X."/>
            <person name="Cao S."/>
            <person name="Wang X."/>
            <person name="Huang S."/>
            <person name="Wang Y."/>
            <person name="Liu Z."/>
            <person name="Liu W."/>
            <person name="Leng X."/>
            <person name="Peng Y."/>
            <person name="Wang N."/>
            <person name="Wang Y."/>
            <person name="Ma Z."/>
            <person name="Xu X."/>
            <person name="Zhang F."/>
            <person name="Xue H."/>
            <person name="Zhong H."/>
            <person name="Wang Y."/>
            <person name="Zhang K."/>
            <person name="Velt A."/>
            <person name="Avia K."/>
            <person name="Holtgrawe D."/>
            <person name="Grimplet J."/>
            <person name="Matus J.T."/>
            <person name="Ware D."/>
            <person name="Wu X."/>
            <person name="Wang H."/>
            <person name="Liu C."/>
            <person name="Fang Y."/>
            <person name="Rustenholz C."/>
            <person name="Cheng Z."/>
            <person name="Xiao H."/>
            <person name="Zhou Y."/>
        </authorList>
    </citation>
    <scope>NUCLEOTIDE SEQUENCE [LARGE SCALE GENOMIC DNA]</scope>
    <source>
        <strain evidence="17">cv. Pinot noir / PN40024</strain>
        <tissue evidence="16">Leaf</tissue>
    </source>
</reference>
<dbReference type="Pfam" id="PF13947">
    <property type="entry name" value="GUB_WAK_bind"/>
    <property type="match status" value="1"/>
</dbReference>
<dbReference type="InterPro" id="IPR017441">
    <property type="entry name" value="Protein_kinase_ATP_BS"/>
</dbReference>
<dbReference type="PROSITE" id="PS00107">
    <property type="entry name" value="PROTEIN_KINASE_ATP"/>
    <property type="match status" value="1"/>
</dbReference>
<dbReference type="InterPro" id="IPR000719">
    <property type="entry name" value="Prot_kinase_dom"/>
</dbReference>
<dbReference type="CDD" id="cd14066">
    <property type="entry name" value="STKc_IRAK"/>
    <property type="match status" value="1"/>
</dbReference>
<feature type="transmembrane region" description="Helical" evidence="13">
    <location>
        <begin position="296"/>
        <end position="325"/>
    </location>
</feature>
<dbReference type="Proteomes" id="UP001227230">
    <property type="component" value="Chromosome 16"/>
</dbReference>